<sequence length="213" mass="23262">MFDCIIFDMDGTLVDSETLCNRAYLTLLPQLPLTEDEMVARFRGRRFSTILAELEQMIGAPLPEGFAERYRAEVKRLFYQSLAAFPGVHEALAQLDVPLCIASSGPQAKIRAALEITGLAPFFGGRIYSAYDIQSWKPDPDLFLHAAQAMGARPEASLVVEDSEVGVAAAQAAGMRCALHDPHGLHLPKVARFEHYQAFPGLVRQLAGAVTSS</sequence>
<evidence type="ECO:0000313" key="5">
    <source>
        <dbReference type="EMBL" id="CUH65175.1"/>
    </source>
</evidence>
<dbReference type="SFLD" id="SFLDG01129">
    <property type="entry name" value="C1.5:_HAD__Beta-PGM__Phosphata"/>
    <property type="match status" value="1"/>
</dbReference>
<dbReference type="NCBIfam" id="TIGR01509">
    <property type="entry name" value="HAD-SF-IA-v3"/>
    <property type="match status" value="1"/>
</dbReference>
<dbReference type="GO" id="GO:0016787">
    <property type="term" value="F:hydrolase activity"/>
    <property type="evidence" value="ECO:0007669"/>
    <property type="project" value="UniProtKB-KW"/>
</dbReference>
<keyword evidence="7" id="KW-1185">Reference proteome</keyword>
<proteinExistence type="inferred from homology"/>
<evidence type="ECO:0000313" key="7">
    <source>
        <dbReference type="Proteomes" id="UP000051086"/>
    </source>
</evidence>
<accession>A0A0P1GCH7</accession>
<evidence type="ECO:0000256" key="1">
    <source>
        <dbReference type="ARBA" id="ARBA00001946"/>
    </source>
</evidence>
<dbReference type="InterPro" id="IPR023198">
    <property type="entry name" value="PGP-like_dom2"/>
</dbReference>
<dbReference type="Pfam" id="PF00702">
    <property type="entry name" value="Hydrolase"/>
    <property type="match status" value="1"/>
</dbReference>
<dbReference type="Gene3D" id="3.40.50.1000">
    <property type="entry name" value="HAD superfamily/HAD-like"/>
    <property type="match status" value="1"/>
</dbReference>
<dbReference type="EC" id="3.1.3.-" evidence="6"/>
<comment type="similarity">
    <text evidence="2">Belongs to the HAD-like hydrolase superfamily. CbbY/CbbZ/Gph/YieH family.</text>
</comment>
<dbReference type="OrthoDB" id="9782449at2"/>
<keyword evidence="4" id="KW-0460">Magnesium</keyword>
<reference evidence="6 8" key="2">
    <citation type="submission" date="2015-09" db="EMBL/GenBank/DDBJ databases">
        <authorList>
            <consortium name="Swine Surveillance"/>
        </authorList>
    </citation>
    <scope>NUCLEOTIDE SEQUENCE [LARGE SCALE GENOMIC DNA]</scope>
    <source>
        <strain evidence="6 8">5120</strain>
    </source>
</reference>
<dbReference type="SUPFAM" id="SSF56784">
    <property type="entry name" value="HAD-like"/>
    <property type="match status" value="1"/>
</dbReference>
<dbReference type="EMBL" id="CYSC01000024">
    <property type="protein sequence ID" value="CUH71651.1"/>
    <property type="molecule type" value="Genomic_DNA"/>
</dbReference>
<dbReference type="CDD" id="cd07526">
    <property type="entry name" value="HAD_BPGM_like"/>
    <property type="match status" value="1"/>
</dbReference>
<dbReference type="InterPro" id="IPR006439">
    <property type="entry name" value="HAD-SF_hydro_IA"/>
</dbReference>
<name>A0A0P1GCH7_9RHOB</name>
<comment type="cofactor">
    <cofactor evidence="1">
        <name>Mg(2+)</name>
        <dbReference type="ChEBI" id="CHEBI:18420"/>
    </cofactor>
</comment>
<dbReference type="RefSeq" id="WP_058242958.1">
    <property type="nucleotide sequence ID" value="NZ_CYSB01000024.1"/>
</dbReference>
<dbReference type="InterPro" id="IPR036412">
    <property type="entry name" value="HAD-like_sf"/>
</dbReference>
<evidence type="ECO:0000256" key="2">
    <source>
        <dbReference type="ARBA" id="ARBA00006171"/>
    </source>
</evidence>
<keyword evidence="3" id="KW-0479">Metal-binding</keyword>
<evidence type="ECO:0000256" key="4">
    <source>
        <dbReference type="ARBA" id="ARBA00022842"/>
    </source>
</evidence>
<dbReference type="EMBL" id="CYSB01000024">
    <property type="protein sequence ID" value="CUH65175.1"/>
    <property type="molecule type" value="Genomic_DNA"/>
</dbReference>
<gene>
    <name evidence="6" type="primary">yieH</name>
    <name evidence="5" type="ORF">TL5118_01203</name>
    <name evidence="6" type="ORF">TL5120_01441</name>
</gene>
<evidence type="ECO:0000313" key="6">
    <source>
        <dbReference type="EMBL" id="CUH71651.1"/>
    </source>
</evidence>
<evidence type="ECO:0000256" key="3">
    <source>
        <dbReference type="ARBA" id="ARBA00022723"/>
    </source>
</evidence>
<evidence type="ECO:0000313" key="8">
    <source>
        <dbReference type="Proteomes" id="UP000051887"/>
    </source>
</evidence>
<protein>
    <submittedName>
        <fullName evidence="6">6-phosphogluconate phosphatase</fullName>
        <ecNumber evidence="6">3.1.3.-</ecNumber>
    </submittedName>
</protein>
<dbReference type="PANTHER" id="PTHR46193:SF10">
    <property type="entry name" value="6-PHOSPHOGLUCONATE PHOSPHATASE"/>
    <property type="match status" value="1"/>
</dbReference>
<dbReference type="InterPro" id="IPR023214">
    <property type="entry name" value="HAD_sf"/>
</dbReference>
<dbReference type="AlphaFoldDB" id="A0A0P1GCH7"/>
<dbReference type="PANTHER" id="PTHR46193">
    <property type="entry name" value="6-PHOSPHOGLUCONATE PHOSPHATASE"/>
    <property type="match status" value="1"/>
</dbReference>
<reference evidence="5 7" key="1">
    <citation type="submission" date="2015-09" db="EMBL/GenBank/DDBJ databases">
        <authorList>
            <person name="Rodrigo-Torres L."/>
            <person name="Arahal D.R."/>
        </authorList>
    </citation>
    <scope>NUCLEOTIDE SEQUENCE [LARGE SCALE GENOMIC DNA]</scope>
    <source>
        <strain evidence="5 7">CECT 5118</strain>
    </source>
</reference>
<dbReference type="SFLD" id="SFLDG01135">
    <property type="entry name" value="C1.5.6:_HAD__Beta-PGM__Phospha"/>
    <property type="match status" value="1"/>
</dbReference>
<dbReference type="Gene3D" id="1.10.150.240">
    <property type="entry name" value="Putative phosphatase, domain 2"/>
    <property type="match status" value="1"/>
</dbReference>
<dbReference type="InterPro" id="IPR051600">
    <property type="entry name" value="Beta-PGM-like"/>
</dbReference>
<dbReference type="Proteomes" id="UP000051887">
    <property type="component" value="Unassembled WGS sequence"/>
</dbReference>
<organism evidence="6 8">
    <name type="scientific">Thalassovita autumnalis</name>
    <dbReference type="NCBI Taxonomy" id="2072972"/>
    <lineage>
        <taxon>Bacteria</taxon>
        <taxon>Pseudomonadati</taxon>
        <taxon>Pseudomonadota</taxon>
        <taxon>Alphaproteobacteria</taxon>
        <taxon>Rhodobacterales</taxon>
        <taxon>Roseobacteraceae</taxon>
        <taxon>Thalassovita</taxon>
    </lineage>
</organism>
<keyword evidence="6" id="KW-0378">Hydrolase</keyword>
<dbReference type="Proteomes" id="UP000051086">
    <property type="component" value="Unassembled WGS sequence"/>
</dbReference>
<dbReference type="GO" id="GO:0046872">
    <property type="term" value="F:metal ion binding"/>
    <property type="evidence" value="ECO:0007669"/>
    <property type="project" value="UniProtKB-KW"/>
</dbReference>
<dbReference type="SFLD" id="SFLDS00003">
    <property type="entry name" value="Haloacid_Dehalogenase"/>
    <property type="match status" value="1"/>
</dbReference>
<dbReference type="PRINTS" id="PR00413">
    <property type="entry name" value="HADHALOGNASE"/>
</dbReference>